<dbReference type="EMBL" id="LUUI01000093">
    <property type="protein sequence ID" value="OAI16792.1"/>
    <property type="molecule type" value="Genomic_DNA"/>
</dbReference>
<evidence type="ECO:0000313" key="1">
    <source>
        <dbReference type="EMBL" id="OAI16792.1"/>
    </source>
</evidence>
<gene>
    <name evidence="1" type="ORF">A1359_07120</name>
</gene>
<comment type="caution">
    <text evidence="1">The sequence shown here is derived from an EMBL/GenBank/DDBJ whole genome shotgun (WGS) entry which is preliminary data.</text>
</comment>
<proteinExistence type="predicted"/>
<reference evidence="1 2" key="1">
    <citation type="submission" date="2016-03" db="EMBL/GenBank/DDBJ databases">
        <authorList>
            <person name="Ploux O."/>
        </authorList>
    </citation>
    <scope>NUCLEOTIDE SEQUENCE [LARGE SCALE GENOMIC DNA]</scope>
    <source>
        <strain evidence="1 2">R-45370</strain>
    </source>
</reference>
<keyword evidence="2" id="KW-1185">Reference proteome</keyword>
<sequence length="62" mass="6952">MIDCKNDQQTGTVKQDPEFQTKYIVANVFLIDACTISCLIDASTNAFYSYPPKIIVNMTSNQ</sequence>
<evidence type="ECO:0000313" key="2">
    <source>
        <dbReference type="Proteomes" id="UP000078476"/>
    </source>
</evidence>
<protein>
    <submittedName>
        <fullName evidence="1">Uncharacterized protein</fullName>
    </submittedName>
</protein>
<dbReference type="Proteomes" id="UP000078476">
    <property type="component" value="Unassembled WGS sequence"/>
</dbReference>
<dbReference type="AlphaFoldDB" id="A0A177NG23"/>
<accession>A0A177NG23</accession>
<organism evidence="1 2">
    <name type="scientific">Methylomonas lenta</name>
    <dbReference type="NCBI Taxonomy" id="980561"/>
    <lineage>
        <taxon>Bacteria</taxon>
        <taxon>Pseudomonadati</taxon>
        <taxon>Pseudomonadota</taxon>
        <taxon>Gammaproteobacteria</taxon>
        <taxon>Methylococcales</taxon>
        <taxon>Methylococcaceae</taxon>
        <taxon>Methylomonas</taxon>
    </lineage>
</organism>
<name>A0A177NG23_9GAMM</name>